<keyword evidence="1" id="KW-1133">Transmembrane helix</keyword>
<keyword evidence="1" id="KW-0812">Transmembrane</keyword>
<protein>
    <submittedName>
        <fullName evidence="2">Uncharacterized protein</fullName>
    </submittedName>
</protein>
<reference evidence="2 3" key="1">
    <citation type="submission" date="2015-09" db="EMBL/GenBank/DDBJ databases">
        <authorList>
            <consortium name="Pathogen Informatics"/>
        </authorList>
    </citation>
    <scope>NUCLEOTIDE SEQUENCE [LARGE SCALE GENOMIC DNA]</scope>
    <source>
        <strain evidence="2 3">2789STDY5834835</strain>
    </source>
</reference>
<dbReference type="RefSeq" id="WP_055299552.1">
    <property type="nucleotide sequence ID" value="NZ_BLYK01000027.1"/>
</dbReference>
<evidence type="ECO:0000313" key="2">
    <source>
        <dbReference type="EMBL" id="CUO88566.1"/>
    </source>
</evidence>
<dbReference type="EMBL" id="CYZL01000028">
    <property type="protein sequence ID" value="CUO88566.1"/>
    <property type="molecule type" value="Genomic_DNA"/>
</dbReference>
<sequence>MAKNKQKQKGLLESVHDGYIRGSMGGEEDTSQARIVTSPEPLPDEIKKFRKLYILVPLSLVIGLIKGDFTGWLAIAAFILLCLVCLIDTYADHKVRRLRRMKFKLPANVTADELFIKMQPVFISKYNWGIERGDNGELTILDKKYKYDVNLEEDGTFVIWWRMSVAKAFLSTRHYPIYKNAIATMGIIAYEIQQVFPVGVENESC</sequence>
<accession>A0A174IR19</accession>
<proteinExistence type="predicted"/>
<evidence type="ECO:0000313" key="3">
    <source>
        <dbReference type="Proteomes" id="UP000095679"/>
    </source>
</evidence>
<gene>
    <name evidence="2" type="ORF">ERS852450_02599</name>
</gene>
<organism evidence="2 3">
    <name type="scientific">Anaerobutyricum hallii</name>
    <dbReference type="NCBI Taxonomy" id="39488"/>
    <lineage>
        <taxon>Bacteria</taxon>
        <taxon>Bacillati</taxon>
        <taxon>Bacillota</taxon>
        <taxon>Clostridia</taxon>
        <taxon>Lachnospirales</taxon>
        <taxon>Lachnospiraceae</taxon>
        <taxon>Anaerobutyricum</taxon>
    </lineage>
</organism>
<dbReference type="Proteomes" id="UP000095679">
    <property type="component" value="Unassembled WGS sequence"/>
</dbReference>
<keyword evidence="1" id="KW-0472">Membrane</keyword>
<feature type="transmembrane region" description="Helical" evidence="1">
    <location>
        <begin position="71"/>
        <end position="91"/>
    </location>
</feature>
<name>A0A174IR19_9FIRM</name>
<evidence type="ECO:0000256" key="1">
    <source>
        <dbReference type="SAM" id="Phobius"/>
    </source>
</evidence>
<dbReference type="AlphaFoldDB" id="A0A174IR19"/>